<sequence>MEMDRRCPYWMSRRQRENTITTELYREVMCEHCCQQQQEQQQKDENGKTQNVAAATLSPLDLDEVVHGTSDQTNSQEPGEDSGVVSDSTNFTDSMWDTDSGASCYETERTRSPPRLADFRYLVRGMDEEKRTELSWVLVNDHGNEEGEVESPSDSAPPDSTAQVGGSVTDKNTAEALPSSPATSPTHADERKAEIAPENDAEDDYGYLGGEDSN</sequence>
<feature type="region of interest" description="Disordered" evidence="1">
    <location>
        <begin position="141"/>
        <end position="214"/>
    </location>
</feature>
<comment type="caution">
    <text evidence="2">The sequence shown here is derived from an EMBL/GenBank/DDBJ whole genome shotgun (WGS) entry which is preliminary data.</text>
</comment>
<gene>
    <name evidence="2" type="ORF">B0T22DRAFT_477117</name>
</gene>
<organism evidence="2 3">
    <name type="scientific">Podospora appendiculata</name>
    <dbReference type="NCBI Taxonomy" id="314037"/>
    <lineage>
        <taxon>Eukaryota</taxon>
        <taxon>Fungi</taxon>
        <taxon>Dikarya</taxon>
        <taxon>Ascomycota</taxon>
        <taxon>Pezizomycotina</taxon>
        <taxon>Sordariomycetes</taxon>
        <taxon>Sordariomycetidae</taxon>
        <taxon>Sordariales</taxon>
        <taxon>Podosporaceae</taxon>
        <taxon>Podospora</taxon>
    </lineage>
</organism>
<evidence type="ECO:0000313" key="3">
    <source>
        <dbReference type="Proteomes" id="UP001270362"/>
    </source>
</evidence>
<proteinExistence type="predicted"/>
<protein>
    <submittedName>
        <fullName evidence="2">Uncharacterized protein</fullName>
    </submittedName>
</protein>
<feature type="region of interest" description="Disordered" evidence="1">
    <location>
        <begin position="36"/>
        <end position="110"/>
    </location>
</feature>
<dbReference type="AlphaFoldDB" id="A0AAE1CH47"/>
<accession>A0AAE1CH47</accession>
<keyword evidence="3" id="KW-1185">Reference proteome</keyword>
<reference evidence="2" key="2">
    <citation type="submission" date="2023-06" db="EMBL/GenBank/DDBJ databases">
        <authorList>
            <consortium name="Lawrence Berkeley National Laboratory"/>
            <person name="Haridas S."/>
            <person name="Hensen N."/>
            <person name="Bonometti L."/>
            <person name="Westerberg I."/>
            <person name="Brannstrom I.O."/>
            <person name="Guillou S."/>
            <person name="Cros-Aarteil S."/>
            <person name="Calhoun S."/>
            <person name="Kuo A."/>
            <person name="Mondo S."/>
            <person name="Pangilinan J."/>
            <person name="Riley R."/>
            <person name="Labutti K."/>
            <person name="Andreopoulos B."/>
            <person name="Lipzen A."/>
            <person name="Chen C."/>
            <person name="Yanf M."/>
            <person name="Daum C."/>
            <person name="Ng V."/>
            <person name="Clum A."/>
            <person name="Steindorff A."/>
            <person name="Ohm R."/>
            <person name="Martin F."/>
            <person name="Silar P."/>
            <person name="Natvig D."/>
            <person name="Lalanne C."/>
            <person name="Gautier V."/>
            <person name="Ament-Velasquez S.L."/>
            <person name="Kruys A."/>
            <person name="Hutchinson M.I."/>
            <person name="Powell A.J."/>
            <person name="Barry K."/>
            <person name="Miller A.N."/>
            <person name="Grigoriev I.V."/>
            <person name="Debuchy R."/>
            <person name="Gladieux P."/>
            <person name="Thoren M.H."/>
            <person name="Johannesson H."/>
        </authorList>
    </citation>
    <scope>NUCLEOTIDE SEQUENCE</scope>
    <source>
        <strain evidence="2">CBS 314.62</strain>
    </source>
</reference>
<name>A0AAE1CH47_9PEZI</name>
<feature type="compositionally biased region" description="Polar residues" evidence="1">
    <location>
        <begin position="85"/>
        <end position="101"/>
    </location>
</feature>
<feature type="compositionally biased region" description="Polar residues" evidence="1">
    <location>
        <begin position="161"/>
        <end position="171"/>
    </location>
</feature>
<evidence type="ECO:0000256" key="1">
    <source>
        <dbReference type="SAM" id="MobiDB-lite"/>
    </source>
</evidence>
<reference evidence="2" key="1">
    <citation type="journal article" date="2023" name="Mol. Phylogenet. Evol.">
        <title>Genome-scale phylogeny and comparative genomics of the fungal order Sordariales.</title>
        <authorList>
            <person name="Hensen N."/>
            <person name="Bonometti L."/>
            <person name="Westerberg I."/>
            <person name="Brannstrom I.O."/>
            <person name="Guillou S."/>
            <person name="Cros-Aarteil S."/>
            <person name="Calhoun S."/>
            <person name="Haridas S."/>
            <person name="Kuo A."/>
            <person name="Mondo S."/>
            <person name="Pangilinan J."/>
            <person name="Riley R."/>
            <person name="LaButti K."/>
            <person name="Andreopoulos B."/>
            <person name="Lipzen A."/>
            <person name="Chen C."/>
            <person name="Yan M."/>
            <person name="Daum C."/>
            <person name="Ng V."/>
            <person name="Clum A."/>
            <person name="Steindorff A."/>
            <person name="Ohm R.A."/>
            <person name="Martin F."/>
            <person name="Silar P."/>
            <person name="Natvig D.O."/>
            <person name="Lalanne C."/>
            <person name="Gautier V."/>
            <person name="Ament-Velasquez S.L."/>
            <person name="Kruys A."/>
            <person name="Hutchinson M.I."/>
            <person name="Powell A.J."/>
            <person name="Barry K."/>
            <person name="Miller A.N."/>
            <person name="Grigoriev I.V."/>
            <person name="Debuchy R."/>
            <person name="Gladieux P."/>
            <person name="Hiltunen Thoren M."/>
            <person name="Johannesson H."/>
        </authorList>
    </citation>
    <scope>NUCLEOTIDE SEQUENCE</scope>
    <source>
        <strain evidence="2">CBS 314.62</strain>
    </source>
</reference>
<dbReference type="Proteomes" id="UP001270362">
    <property type="component" value="Unassembled WGS sequence"/>
</dbReference>
<evidence type="ECO:0000313" key="2">
    <source>
        <dbReference type="EMBL" id="KAK3694362.1"/>
    </source>
</evidence>
<dbReference type="EMBL" id="JAULSO010000001">
    <property type="protein sequence ID" value="KAK3694362.1"/>
    <property type="molecule type" value="Genomic_DNA"/>
</dbReference>